<keyword evidence="2 7" id="KW-0548">Nucleotidyltransferase</keyword>
<evidence type="ECO:0000256" key="6">
    <source>
        <dbReference type="ARBA" id="ARBA00023268"/>
    </source>
</evidence>
<comment type="catalytic activity">
    <reaction evidence="7">
        <text>[protein-PII]-L-tyrosine + UTP = [protein-PII]-uridylyl-L-tyrosine + diphosphate</text>
        <dbReference type="Rhea" id="RHEA:13673"/>
        <dbReference type="Rhea" id="RHEA-COMP:12147"/>
        <dbReference type="Rhea" id="RHEA-COMP:12148"/>
        <dbReference type="ChEBI" id="CHEBI:33019"/>
        <dbReference type="ChEBI" id="CHEBI:46398"/>
        <dbReference type="ChEBI" id="CHEBI:46858"/>
        <dbReference type="ChEBI" id="CHEBI:90602"/>
        <dbReference type="EC" id="2.7.7.59"/>
    </reaction>
</comment>
<dbReference type="CDD" id="cd00077">
    <property type="entry name" value="HDc"/>
    <property type="match status" value="1"/>
</dbReference>
<evidence type="ECO:0000256" key="1">
    <source>
        <dbReference type="ARBA" id="ARBA00022679"/>
    </source>
</evidence>
<evidence type="ECO:0000259" key="8">
    <source>
        <dbReference type="PROSITE" id="PS51671"/>
    </source>
</evidence>
<keyword evidence="3" id="KW-0677">Repeat</keyword>
<dbReference type="InterPro" id="IPR043519">
    <property type="entry name" value="NT_sf"/>
</dbReference>
<dbReference type="KEGG" id="ptes:JQU52_08145"/>
<dbReference type="InterPro" id="IPR010043">
    <property type="entry name" value="UTase/UR"/>
</dbReference>
<dbReference type="SMART" id="SM00471">
    <property type="entry name" value="HDc"/>
    <property type="match status" value="1"/>
</dbReference>
<feature type="domain" description="HD" evidence="9">
    <location>
        <begin position="446"/>
        <end position="568"/>
    </location>
</feature>
<dbReference type="Gene3D" id="1.10.3210.10">
    <property type="entry name" value="Hypothetical protein af1432"/>
    <property type="match status" value="1"/>
</dbReference>
<dbReference type="InterPro" id="IPR045865">
    <property type="entry name" value="ACT-like_dom_sf"/>
</dbReference>
<dbReference type="InterPro" id="IPR002912">
    <property type="entry name" value="ACT_dom"/>
</dbReference>
<evidence type="ECO:0000313" key="10">
    <source>
        <dbReference type="EMBL" id="QRQ83311.1"/>
    </source>
</evidence>
<dbReference type="InterPro" id="IPR003607">
    <property type="entry name" value="HD/PDEase_dom"/>
</dbReference>
<dbReference type="EMBL" id="CP069798">
    <property type="protein sequence ID" value="QRQ83311.1"/>
    <property type="molecule type" value="Genomic_DNA"/>
</dbReference>
<sequence length="862" mass="98030">MRAAPDSIHINSATCQAVAQELQLQKQQLTANYLAHRQPLVFFRQYGAALEYALGVLWQEWFHGHDMCLLAIGGFGRGEMYPYSDLDLAIALPLPPDEAQQARIAAFIQVLWDIALMPAVKVGSVEELCQSAHDDLTGDTAFLEARFLCGSHRLADRLLHRLNLQRDVAAFIEGKLLEQQQRHAKSQGAGAVLEANIKTAPGGLRDIHTLLWLAKAQGINPQFQALTQQNILTRTEAGLLLYSHKQLAKIRIDLHLAAGRAEERLIFDLQSQVAENMGYSDDARQRKSEKLMRSFYRATKTVKQLSGILQPMLRGRVYSRLPRVVVEIDADYYQVGNLLAVKDKTLFARKPTHIFKAMQIIQQHNDISGLAPQTLRAWWGAGQKINADFYQNPVNRDRFIGFFKYGSGLTHLLRFINLYGVLGHYLPAWGKIVGLLQHDLFHIYPVDDHILMVVRNMRRLAMDAHSHELPFASGLMHSFERKHVLYLAALFHDIAKGRGGDHATEGIADARTFAADHFLDQDDTELLAWLVEDHLLMSGTAQKEDIQDPAVVAKFCAKVASRERLIALYLLTVADIRGTNPKIWNSWKASLLENLFQAALRQFAGEARDRAVVVSNRQQRALNELARLNIDEKKQRALWQRLGKPYFVRHEMQEILWHLPKLINHEELPQAHSQLLPNTDTLQVMVYMPNRPRLFAGLSSLFSRHDLNILAARAYVTEHNFILDTFIVQMPAQCLPHDYRRIQTRLEAALDDFVHNRNPPEIAQPAPPQSRRSRHLPIAPRISIYSEDDAGWYVLEIITFNRRYLLANIAEVLSDFDISVRYAKIATLDERVEDSFLIYAPTLEDTKQQLALKKALLAQISS</sequence>
<dbReference type="SUPFAM" id="SSF109604">
    <property type="entry name" value="HD-domain/PDEase-like"/>
    <property type="match status" value="1"/>
</dbReference>
<dbReference type="Pfam" id="PF08335">
    <property type="entry name" value="GlnD_UR_UTase"/>
    <property type="match status" value="1"/>
</dbReference>
<dbReference type="InterPro" id="IPR013546">
    <property type="entry name" value="PII_UdlTrfase/GS_AdlTrfase"/>
</dbReference>
<feature type="domain" description="ACT" evidence="8">
    <location>
        <begin position="683"/>
        <end position="764"/>
    </location>
</feature>
<organism evidence="10 11">
    <name type="scientific">Paralysiella testudinis</name>
    <dbReference type="NCBI Taxonomy" id="2809020"/>
    <lineage>
        <taxon>Bacteria</taxon>
        <taxon>Pseudomonadati</taxon>
        <taxon>Pseudomonadota</taxon>
        <taxon>Betaproteobacteria</taxon>
        <taxon>Neisseriales</taxon>
        <taxon>Neisseriaceae</taxon>
        <taxon>Paralysiella</taxon>
    </lineage>
</organism>
<dbReference type="PANTHER" id="PTHR47320:SF1">
    <property type="entry name" value="BIFUNCTIONAL URIDYLYLTRANSFERASE_URIDYLYL-REMOVING ENZYME"/>
    <property type="match status" value="1"/>
</dbReference>
<proteinExistence type="inferred from homology"/>
<dbReference type="RefSeq" id="WP_379061549.1">
    <property type="nucleotide sequence ID" value="NZ_CP069798.1"/>
</dbReference>
<dbReference type="PANTHER" id="PTHR47320">
    <property type="entry name" value="BIFUNCTIONAL URIDYLYLTRANSFERASE/URIDYLYL-REMOVING ENZYME"/>
    <property type="match status" value="1"/>
</dbReference>
<dbReference type="EC" id="2.7.7.59" evidence="7"/>
<dbReference type="PROSITE" id="PS51831">
    <property type="entry name" value="HD"/>
    <property type="match status" value="1"/>
</dbReference>
<evidence type="ECO:0000256" key="3">
    <source>
        <dbReference type="ARBA" id="ARBA00022737"/>
    </source>
</evidence>
<dbReference type="PROSITE" id="PS51671">
    <property type="entry name" value="ACT"/>
    <property type="match status" value="2"/>
</dbReference>
<feature type="region of interest" description="Uridylyltransferase" evidence="7">
    <location>
        <begin position="1"/>
        <end position="327"/>
    </location>
</feature>
<comment type="similarity">
    <text evidence="7">Belongs to the GlnD family.</text>
</comment>
<keyword evidence="4 7" id="KW-0378">Hydrolase</keyword>
<dbReference type="CDD" id="cd04900">
    <property type="entry name" value="ACT_UUR-like_1"/>
    <property type="match status" value="1"/>
</dbReference>
<dbReference type="HAMAP" id="MF_00277">
    <property type="entry name" value="PII_uridylyl_transf"/>
    <property type="match status" value="1"/>
</dbReference>
<dbReference type="NCBIfam" id="TIGR01693">
    <property type="entry name" value="UTase_glnD"/>
    <property type="match status" value="1"/>
</dbReference>
<keyword evidence="5 7" id="KW-0460">Magnesium</keyword>
<dbReference type="AlphaFoldDB" id="A0A892ZJC0"/>
<evidence type="ECO:0000256" key="5">
    <source>
        <dbReference type="ARBA" id="ARBA00022842"/>
    </source>
</evidence>
<comment type="cofactor">
    <cofactor evidence="7">
        <name>Mg(2+)</name>
        <dbReference type="ChEBI" id="CHEBI:18420"/>
    </cofactor>
</comment>
<name>A0A892ZJC0_9NEIS</name>
<comment type="activity regulation">
    <text evidence="7">Uridylyltransferase (UTase) activity is inhibited by glutamine, while glutamine activates uridylyl-removing (UR) activity.</text>
</comment>
<comment type="domain">
    <text evidence="7">Has four distinct domains: an N-terminal nucleotidyltransferase (NT) domain responsible for UTase activity, a central HD domain that encodes UR activity, and two C-terminal ACT domains that seem to have a role in glutamine sensing.</text>
</comment>
<dbReference type="SUPFAM" id="SSF81301">
    <property type="entry name" value="Nucleotidyltransferase"/>
    <property type="match status" value="1"/>
</dbReference>
<dbReference type="GO" id="GO:0008773">
    <property type="term" value="F:[protein-PII] uridylyltransferase activity"/>
    <property type="evidence" value="ECO:0007669"/>
    <property type="project" value="UniProtKB-UniRule"/>
</dbReference>
<evidence type="ECO:0000256" key="2">
    <source>
        <dbReference type="ARBA" id="ARBA00022695"/>
    </source>
</evidence>
<keyword evidence="1 7" id="KW-0808">Transferase</keyword>
<dbReference type="EC" id="3.1.4.-" evidence="7"/>
<dbReference type="SUPFAM" id="SSF81593">
    <property type="entry name" value="Nucleotidyltransferase substrate binding subunit/domain"/>
    <property type="match status" value="1"/>
</dbReference>
<keyword evidence="11" id="KW-1185">Reference proteome</keyword>
<dbReference type="Pfam" id="PF01966">
    <property type="entry name" value="HD"/>
    <property type="match status" value="1"/>
</dbReference>
<dbReference type="CDD" id="cd04899">
    <property type="entry name" value="ACT_ACR-UUR-like_2"/>
    <property type="match status" value="1"/>
</dbReference>
<dbReference type="Proteomes" id="UP000653156">
    <property type="component" value="Chromosome"/>
</dbReference>
<comment type="catalytic activity">
    <reaction evidence="7">
        <text>[protein-PII]-uridylyl-L-tyrosine + H2O = [protein-PII]-L-tyrosine + UMP + H(+)</text>
        <dbReference type="Rhea" id="RHEA:48600"/>
        <dbReference type="Rhea" id="RHEA-COMP:12147"/>
        <dbReference type="Rhea" id="RHEA-COMP:12148"/>
        <dbReference type="ChEBI" id="CHEBI:15377"/>
        <dbReference type="ChEBI" id="CHEBI:15378"/>
        <dbReference type="ChEBI" id="CHEBI:46858"/>
        <dbReference type="ChEBI" id="CHEBI:57865"/>
        <dbReference type="ChEBI" id="CHEBI:90602"/>
    </reaction>
</comment>
<protein>
    <recommendedName>
        <fullName evidence="7">Bifunctional uridylyltransferase/uridylyl-removing enzyme</fullName>
        <shortName evidence="7">UTase/UR</shortName>
    </recommendedName>
    <alternativeName>
        <fullName evidence="7">Bifunctional [protein-PII] modification enzyme</fullName>
    </alternativeName>
    <alternativeName>
        <fullName evidence="7">Bifunctional nitrogen sensor protein</fullName>
    </alternativeName>
    <domain>
        <recommendedName>
            <fullName evidence="7">[Protein-PII] uridylyltransferase</fullName>
            <shortName evidence="7">PII uridylyltransferase</shortName>
            <shortName evidence="7">UTase</shortName>
            <ecNumber evidence="7">2.7.7.59</ecNumber>
        </recommendedName>
    </domain>
    <domain>
        <recommendedName>
            <fullName evidence="7">[Protein-PII]-UMP uridylyl-removing enzyme</fullName>
            <shortName evidence="7">UR</shortName>
            <ecNumber evidence="7">3.1.4.-</ecNumber>
        </recommendedName>
    </domain>
</protein>
<evidence type="ECO:0000259" key="9">
    <source>
        <dbReference type="PROSITE" id="PS51831"/>
    </source>
</evidence>
<keyword evidence="6 7" id="KW-0511">Multifunctional enzyme</keyword>
<evidence type="ECO:0000256" key="4">
    <source>
        <dbReference type="ARBA" id="ARBA00022801"/>
    </source>
</evidence>
<accession>A0A892ZJC0</accession>
<dbReference type="GO" id="GO:0006808">
    <property type="term" value="P:regulation of nitrogen utilization"/>
    <property type="evidence" value="ECO:0007669"/>
    <property type="project" value="UniProtKB-UniRule"/>
</dbReference>
<gene>
    <name evidence="7 10" type="primary">glnD</name>
    <name evidence="10" type="ORF">JQU52_08145</name>
</gene>
<reference evidence="10" key="1">
    <citation type="submission" date="2021-02" db="EMBL/GenBank/DDBJ databases">
        <title>Neisseriaceae sp. 26B isolated from the cloaca of a Common Toad-headed Turtle (Mesoclemmys nasuta).</title>
        <authorList>
            <person name="Spergser J."/>
            <person name="Busse H.-J."/>
        </authorList>
    </citation>
    <scope>NUCLEOTIDE SEQUENCE</scope>
    <source>
        <strain evidence="10">26B</strain>
    </source>
</reference>
<comment type="function">
    <text evidence="7">Modifies, by uridylylation and deuridylylation, the PII regulatory proteins (GlnB and homologs), in response to the nitrogen status of the cell that GlnD senses through the glutamine level. Under low glutamine levels, catalyzes the conversion of the PII proteins and UTP to PII-UMP and PPi, while under higher glutamine levels, GlnD hydrolyzes PII-UMP to PII and UMP (deuridylylation). Thus, controls uridylylation state and activity of the PII proteins, and plays an important role in the regulation of nitrogen metabolism.</text>
</comment>
<dbReference type="PIRSF" id="PIRSF006288">
    <property type="entry name" value="PII_uridyltransf"/>
    <property type="match status" value="1"/>
</dbReference>
<comment type="caution">
    <text evidence="7">Lacks conserved residue(s) required for the propagation of feature annotation.</text>
</comment>
<dbReference type="SUPFAM" id="SSF55021">
    <property type="entry name" value="ACT-like"/>
    <property type="match status" value="2"/>
</dbReference>
<evidence type="ECO:0000313" key="11">
    <source>
        <dbReference type="Proteomes" id="UP000653156"/>
    </source>
</evidence>
<dbReference type="CDD" id="cd05401">
    <property type="entry name" value="NT_GlnE_GlnD_like"/>
    <property type="match status" value="1"/>
</dbReference>
<dbReference type="GO" id="GO:0008081">
    <property type="term" value="F:phosphoric diester hydrolase activity"/>
    <property type="evidence" value="ECO:0007669"/>
    <property type="project" value="UniProtKB-UniRule"/>
</dbReference>
<evidence type="ECO:0000256" key="7">
    <source>
        <dbReference type="HAMAP-Rule" id="MF_00277"/>
    </source>
</evidence>
<feature type="domain" description="ACT" evidence="8">
    <location>
        <begin position="794"/>
        <end position="862"/>
    </location>
</feature>
<dbReference type="InterPro" id="IPR006674">
    <property type="entry name" value="HD_domain"/>
</dbReference>